<name>A0ABC8S6L0_9AQUA</name>
<dbReference type="EMBL" id="CAUOFW020002280">
    <property type="protein sequence ID" value="CAK9152588.1"/>
    <property type="molecule type" value="Genomic_DNA"/>
</dbReference>
<dbReference type="AlphaFoldDB" id="A0ABC8S6L0"/>
<feature type="region of interest" description="Disordered" evidence="1">
    <location>
        <begin position="1"/>
        <end position="33"/>
    </location>
</feature>
<organism evidence="2 3">
    <name type="scientific">Ilex paraguariensis</name>
    <name type="common">yerba mate</name>
    <dbReference type="NCBI Taxonomy" id="185542"/>
    <lineage>
        <taxon>Eukaryota</taxon>
        <taxon>Viridiplantae</taxon>
        <taxon>Streptophyta</taxon>
        <taxon>Embryophyta</taxon>
        <taxon>Tracheophyta</taxon>
        <taxon>Spermatophyta</taxon>
        <taxon>Magnoliopsida</taxon>
        <taxon>eudicotyledons</taxon>
        <taxon>Gunneridae</taxon>
        <taxon>Pentapetalae</taxon>
        <taxon>asterids</taxon>
        <taxon>campanulids</taxon>
        <taxon>Aquifoliales</taxon>
        <taxon>Aquifoliaceae</taxon>
        <taxon>Ilex</taxon>
    </lineage>
</organism>
<reference evidence="2 3" key="1">
    <citation type="submission" date="2024-02" db="EMBL/GenBank/DDBJ databases">
        <authorList>
            <person name="Vignale AGUSTIN F."/>
            <person name="Sosa J E."/>
            <person name="Modenutti C."/>
        </authorList>
    </citation>
    <scope>NUCLEOTIDE SEQUENCE [LARGE SCALE GENOMIC DNA]</scope>
</reference>
<gene>
    <name evidence="2" type="ORF">ILEXP_LOCUS20814</name>
</gene>
<evidence type="ECO:0000313" key="2">
    <source>
        <dbReference type="EMBL" id="CAK9152588.1"/>
    </source>
</evidence>
<proteinExistence type="predicted"/>
<keyword evidence="3" id="KW-1185">Reference proteome</keyword>
<protein>
    <submittedName>
        <fullName evidence="2">Uncharacterized protein</fullName>
    </submittedName>
</protein>
<accession>A0ABC8S6L0</accession>
<comment type="caution">
    <text evidence="2">The sequence shown here is derived from an EMBL/GenBank/DDBJ whole genome shotgun (WGS) entry which is preliminary data.</text>
</comment>
<evidence type="ECO:0000256" key="1">
    <source>
        <dbReference type="SAM" id="MobiDB-lite"/>
    </source>
</evidence>
<sequence>MQPGEKYQKKWREQNWSTTGEMERGPSECSSSSNLAYSLEKIGGCDWMVNDEHKGFEREI</sequence>
<feature type="compositionally biased region" description="Basic and acidic residues" evidence="1">
    <location>
        <begin position="1"/>
        <end position="13"/>
    </location>
</feature>
<evidence type="ECO:0000313" key="3">
    <source>
        <dbReference type="Proteomes" id="UP001642360"/>
    </source>
</evidence>
<dbReference type="Proteomes" id="UP001642360">
    <property type="component" value="Unassembled WGS sequence"/>
</dbReference>